<evidence type="ECO:0000256" key="11">
    <source>
        <dbReference type="RuleBase" id="RU363063"/>
    </source>
</evidence>
<evidence type="ECO:0000256" key="8">
    <source>
        <dbReference type="ARBA" id="ARBA00023034"/>
    </source>
</evidence>
<evidence type="ECO:0000256" key="5">
    <source>
        <dbReference type="ARBA" id="ARBA00022692"/>
    </source>
</evidence>
<evidence type="ECO:0000256" key="3">
    <source>
        <dbReference type="ARBA" id="ARBA00022676"/>
    </source>
</evidence>
<dbReference type="FunFam" id="3.90.550.50:FF:000001">
    <property type="entry name" value="Hexosyltransferase"/>
    <property type="match status" value="1"/>
</dbReference>
<evidence type="ECO:0000256" key="2">
    <source>
        <dbReference type="ARBA" id="ARBA00008661"/>
    </source>
</evidence>
<keyword evidence="4" id="KW-0808">Transferase</keyword>
<comment type="similarity">
    <text evidence="2 11">Belongs to the glycosyltransferase 31 family.</text>
</comment>
<organism evidence="12 13">
    <name type="scientific">Octopus sinensis</name>
    <name type="common">East Asian common octopus</name>
    <dbReference type="NCBI Taxonomy" id="2607531"/>
    <lineage>
        <taxon>Eukaryota</taxon>
        <taxon>Metazoa</taxon>
        <taxon>Spiralia</taxon>
        <taxon>Lophotrochozoa</taxon>
        <taxon>Mollusca</taxon>
        <taxon>Cephalopoda</taxon>
        <taxon>Coleoidea</taxon>
        <taxon>Octopodiformes</taxon>
        <taxon>Octopoda</taxon>
        <taxon>Incirrata</taxon>
        <taxon>Octopodidae</taxon>
        <taxon>Octopus</taxon>
    </lineage>
</organism>
<dbReference type="Pfam" id="PF01762">
    <property type="entry name" value="Galactosyl_T"/>
    <property type="match status" value="1"/>
</dbReference>
<evidence type="ECO:0000313" key="12">
    <source>
        <dbReference type="Proteomes" id="UP000515154"/>
    </source>
</evidence>
<proteinExistence type="inferred from homology"/>
<dbReference type="RefSeq" id="XP_036369222.1">
    <property type="nucleotide sequence ID" value="XM_036513329.1"/>
</dbReference>
<keyword evidence="3 11" id="KW-0328">Glycosyltransferase</keyword>
<evidence type="ECO:0000313" key="13">
    <source>
        <dbReference type="RefSeq" id="XP_036369222.1"/>
    </source>
</evidence>
<dbReference type="Proteomes" id="UP000515154">
    <property type="component" value="Linkage group LG25"/>
</dbReference>
<evidence type="ECO:0000256" key="4">
    <source>
        <dbReference type="ARBA" id="ARBA00022679"/>
    </source>
</evidence>
<evidence type="ECO:0000256" key="9">
    <source>
        <dbReference type="ARBA" id="ARBA00023136"/>
    </source>
</evidence>
<dbReference type="GO" id="GO:0006493">
    <property type="term" value="P:protein O-linked glycosylation"/>
    <property type="evidence" value="ECO:0007669"/>
    <property type="project" value="TreeGrafter"/>
</dbReference>
<reference evidence="13" key="1">
    <citation type="submission" date="2025-08" db="UniProtKB">
        <authorList>
            <consortium name="RefSeq"/>
        </authorList>
    </citation>
    <scope>IDENTIFICATION</scope>
</reference>
<gene>
    <name evidence="13" type="primary">LOC115224367</name>
</gene>
<evidence type="ECO:0000256" key="6">
    <source>
        <dbReference type="ARBA" id="ARBA00022968"/>
    </source>
</evidence>
<dbReference type="AlphaFoldDB" id="A0A6P7THR0"/>
<feature type="transmembrane region" description="Helical" evidence="11">
    <location>
        <begin position="35"/>
        <end position="53"/>
    </location>
</feature>
<dbReference type="InterPro" id="IPR002659">
    <property type="entry name" value="Glyco_trans_31"/>
</dbReference>
<dbReference type="EC" id="2.4.1.-" evidence="11"/>
<evidence type="ECO:0000256" key="10">
    <source>
        <dbReference type="ARBA" id="ARBA00023180"/>
    </source>
</evidence>
<evidence type="ECO:0000256" key="7">
    <source>
        <dbReference type="ARBA" id="ARBA00022989"/>
    </source>
</evidence>
<accession>A0A6P7THR0</accession>
<name>A0A6P7THR0_9MOLL</name>
<keyword evidence="8 11" id="KW-0333">Golgi apparatus</keyword>
<dbReference type="GO" id="GO:0000139">
    <property type="term" value="C:Golgi membrane"/>
    <property type="evidence" value="ECO:0007669"/>
    <property type="project" value="UniProtKB-SubCell"/>
</dbReference>
<dbReference type="PANTHER" id="PTHR11214:SF314">
    <property type="entry name" value="HEXOSYLTRANSFERASE"/>
    <property type="match status" value="1"/>
</dbReference>
<keyword evidence="12" id="KW-1185">Reference proteome</keyword>
<dbReference type="PANTHER" id="PTHR11214">
    <property type="entry name" value="BETA-1,3-N-ACETYLGLUCOSAMINYLTRANSFERASE"/>
    <property type="match status" value="1"/>
</dbReference>
<keyword evidence="7 11" id="KW-1133">Transmembrane helix</keyword>
<dbReference type="KEGG" id="osn:115224367"/>
<keyword evidence="9 11" id="KW-0472">Membrane</keyword>
<evidence type="ECO:0000256" key="1">
    <source>
        <dbReference type="ARBA" id="ARBA00004323"/>
    </source>
</evidence>
<sequence>MAVWLRSSPSNHVASGSVSECCTLDLVNMRIHKKAILIFFLLALFGFIIYRMSRPFDPTNLHQYKPRWGEDERLNIVFLFAVKSYPENYELRKAVRETWGTYINPSSKSKILFYMGLSSRPEVNIKVAEESNHYEDIFQAQFIDSFERQSLCTLTAFKHILVTYAQIRFLFKIEDSTFINIPHLIRVLKSNEYLLRNFIMGRIINNTQPQRDKKSPWYVSKDVYSPDFYPNYAQGFAYLFSGNLIQHFVQESFKVPLLGIEDIFVTGILARNLNVNYIHSTKFGMPKDSCENSLYIAIPHLYTVEDMKRVYMSVEVPNERCAEIKR</sequence>
<protein>
    <recommendedName>
        <fullName evidence="11">Hexosyltransferase</fullName>
        <ecNumber evidence="11">2.4.1.-</ecNumber>
    </recommendedName>
</protein>
<keyword evidence="6 11" id="KW-0735">Signal-anchor</keyword>
<keyword evidence="5 11" id="KW-0812">Transmembrane</keyword>
<dbReference type="GO" id="GO:0016758">
    <property type="term" value="F:hexosyltransferase activity"/>
    <property type="evidence" value="ECO:0007669"/>
    <property type="project" value="InterPro"/>
</dbReference>
<dbReference type="Gene3D" id="3.90.550.50">
    <property type="match status" value="1"/>
</dbReference>
<keyword evidence="10" id="KW-0325">Glycoprotein</keyword>
<comment type="subcellular location">
    <subcellularLocation>
        <location evidence="1 11">Golgi apparatus membrane</location>
        <topology evidence="1 11">Single-pass type II membrane protein</topology>
    </subcellularLocation>
</comment>